<name>A0A1I4TS58_9PROT</name>
<keyword evidence="1" id="KW-1133">Transmembrane helix</keyword>
<dbReference type="Proteomes" id="UP000183287">
    <property type="component" value="Unassembled WGS sequence"/>
</dbReference>
<dbReference type="PANTHER" id="PTHR34289">
    <property type="entry name" value="PROTEIN, PUTATIVE (DUF819)-RELATED"/>
    <property type="match status" value="1"/>
</dbReference>
<keyword evidence="1" id="KW-0472">Membrane</keyword>
<evidence type="ECO:0000256" key="1">
    <source>
        <dbReference type="SAM" id="Phobius"/>
    </source>
</evidence>
<keyword evidence="1" id="KW-0812">Transmembrane</keyword>
<dbReference type="PANTHER" id="PTHR34289:SF8">
    <property type="entry name" value="DUF819 DOMAIN-CONTAINING PROTEIN"/>
    <property type="match status" value="1"/>
</dbReference>
<reference evidence="3" key="1">
    <citation type="submission" date="2016-10" db="EMBL/GenBank/DDBJ databases">
        <authorList>
            <person name="Varghese N."/>
            <person name="Submissions S."/>
        </authorList>
    </citation>
    <scope>NUCLEOTIDE SEQUENCE [LARGE SCALE GENOMIC DNA]</scope>
    <source>
        <strain evidence="3">Nm44</strain>
    </source>
</reference>
<feature type="transmembrane region" description="Helical" evidence="1">
    <location>
        <begin position="365"/>
        <end position="386"/>
    </location>
</feature>
<sequence>MGELISLIPADNHFAIMGALFAIAALALLAERTRVGALLTSAVIVILAAIITANVNIIPHSAPAYDFVFAYFVPVLIPLFLFKADLRRLFFETTRMTMAFLLVCFGTISGAIVAVLLLDLSSLGTGAAIDAALLEPAIAGLFTSTYIGGSVNYAALGEITRLREDASFFSAATATDNLFSALYLAVLAMLPSWSWLARRYTPRNHHIANSELALGHPTPLTLAMSLTLALLVVATGDALTSWLAIPDWRYAMITLLAVILATLFPKQMARLHGDFELGMLLSLIFFATIAAGANVLAMIQIAPLLILLVAILLMVHALITFGFGKLLGFSLPELITASNAAVLGATTAPALAAAKEWRDLITPGVLVGVLGYALGTFAGTAVYQFWSWIAS</sequence>
<feature type="transmembrane region" description="Helical" evidence="1">
    <location>
        <begin position="304"/>
        <end position="323"/>
    </location>
</feature>
<feature type="transmembrane region" description="Helical" evidence="1">
    <location>
        <begin position="335"/>
        <end position="353"/>
    </location>
</feature>
<feature type="transmembrane region" description="Helical" evidence="1">
    <location>
        <begin position="277"/>
        <end position="297"/>
    </location>
</feature>
<feature type="transmembrane region" description="Helical" evidence="1">
    <location>
        <begin position="37"/>
        <end position="58"/>
    </location>
</feature>
<feature type="transmembrane region" description="Helical" evidence="1">
    <location>
        <begin position="177"/>
        <end position="196"/>
    </location>
</feature>
<accession>A0A1I4TS58</accession>
<dbReference type="InterPro" id="IPR008537">
    <property type="entry name" value="DUF819"/>
</dbReference>
<dbReference type="RefSeq" id="WP_218152111.1">
    <property type="nucleotide sequence ID" value="NZ_FOUB01000054.1"/>
</dbReference>
<protein>
    <submittedName>
        <fullName evidence="2">Uncharacterized membrane protein</fullName>
    </submittedName>
</protein>
<feature type="transmembrane region" description="Helical" evidence="1">
    <location>
        <begin position="216"/>
        <end position="236"/>
    </location>
</feature>
<evidence type="ECO:0000313" key="2">
    <source>
        <dbReference type="EMBL" id="SFM79491.1"/>
    </source>
</evidence>
<dbReference type="AlphaFoldDB" id="A0A1I4TS58"/>
<feature type="transmembrane region" description="Helical" evidence="1">
    <location>
        <begin position="96"/>
        <end position="117"/>
    </location>
</feature>
<feature type="transmembrane region" description="Helical" evidence="1">
    <location>
        <begin position="12"/>
        <end position="30"/>
    </location>
</feature>
<feature type="transmembrane region" description="Helical" evidence="1">
    <location>
        <begin position="137"/>
        <end position="156"/>
    </location>
</feature>
<feature type="transmembrane region" description="Helical" evidence="1">
    <location>
        <begin position="248"/>
        <end position="265"/>
    </location>
</feature>
<gene>
    <name evidence="2" type="ORF">SAMN05421863_10546</name>
</gene>
<dbReference type="EMBL" id="FOUB01000054">
    <property type="protein sequence ID" value="SFM79491.1"/>
    <property type="molecule type" value="Genomic_DNA"/>
</dbReference>
<dbReference type="STRING" id="44574.AAW31_13005"/>
<proteinExistence type="predicted"/>
<evidence type="ECO:0000313" key="3">
    <source>
        <dbReference type="Proteomes" id="UP000183287"/>
    </source>
</evidence>
<feature type="transmembrane region" description="Helical" evidence="1">
    <location>
        <begin position="64"/>
        <end position="84"/>
    </location>
</feature>
<organism evidence="2 3">
    <name type="scientific">Nitrosomonas communis</name>
    <dbReference type="NCBI Taxonomy" id="44574"/>
    <lineage>
        <taxon>Bacteria</taxon>
        <taxon>Pseudomonadati</taxon>
        <taxon>Pseudomonadota</taxon>
        <taxon>Betaproteobacteria</taxon>
        <taxon>Nitrosomonadales</taxon>
        <taxon>Nitrosomonadaceae</taxon>
        <taxon>Nitrosomonas</taxon>
    </lineage>
</organism>
<dbReference type="Pfam" id="PF05684">
    <property type="entry name" value="DUF819"/>
    <property type="match status" value="1"/>
</dbReference>
<keyword evidence="3" id="KW-1185">Reference proteome</keyword>